<accession>A0A6M2DWC6</accession>
<feature type="transmembrane region" description="Helical" evidence="1">
    <location>
        <begin position="90"/>
        <end position="107"/>
    </location>
</feature>
<dbReference type="Pfam" id="PF05571">
    <property type="entry name" value="JAMP"/>
    <property type="match status" value="1"/>
</dbReference>
<evidence type="ECO:0000313" key="2">
    <source>
        <dbReference type="EMBL" id="NOV50676.1"/>
    </source>
</evidence>
<organism evidence="2">
    <name type="scientific">Xenopsylla cheopis</name>
    <name type="common">Oriental rat flea</name>
    <name type="synonym">Pulex cheopis</name>
    <dbReference type="NCBI Taxonomy" id="163159"/>
    <lineage>
        <taxon>Eukaryota</taxon>
        <taxon>Metazoa</taxon>
        <taxon>Ecdysozoa</taxon>
        <taxon>Arthropoda</taxon>
        <taxon>Hexapoda</taxon>
        <taxon>Insecta</taxon>
        <taxon>Pterygota</taxon>
        <taxon>Neoptera</taxon>
        <taxon>Endopterygota</taxon>
        <taxon>Siphonaptera</taxon>
        <taxon>Pulicidae</taxon>
        <taxon>Xenopsyllinae</taxon>
        <taxon>Xenopsylla</taxon>
    </lineage>
</organism>
<dbReference type="PANTHER" id="PTHR12740">
    <property type="entry name" value="JNK1/MAPK8-ASSOCIATED MEMBRANE PROTEIN"/>
    <property type="match status" value="1"/>
</dbReference>
<dbReference type="PANTHER" id="PTHR12740:SF4">
    <property type="entry name" value="JNK1_MAPK8-ASSOCIATED MEMBRANE PROTEIN"/>
    <property type="match status" value="1"/>
</dbReference>
<feature type="transmembrane region" description="Helical" evidence="1">
    <location>
        <begin position="20"/>
        <end position="41"/>
    </location>
</feature>
<feature type="transmembrane region" description="Helical" evidence="1">
    <location>
        <begin position="183"/>
        <end position="202"/>
    </location>
</feature>
<dbReference type="InterPro" id="IPR008485">
    <property type="entry name" value="JAMP"/>
</dbReference>
<evidence type="ECO:0000256" key="1">
    <source>
        <dbReference type="SAM" id="Phobius"/>
    </source>
</evidence>
<sequence length="238" mass="27210">MHWFCVDLVAKRRSFSIQVFILHLSCLFEVGIAAFITILWVEPIWSFRIKSCGVIQLADWYTLIHNPTPNYEKALHCTQEAVYPLHTMGFVFYGLCIISMLSIRPYLSKKYLPHTGKMAIYYALYFFPILGLLHAVAGGLIYYAFPYITIILSVVSNATHFSFKLDKSMKDLVRSSVADLRNAIIIMGHWIVLAYGIIALTVDKGMPHPFILLTLVPLPTVFYILTSRFTDPNKIHND</sequence>
<dbReference type="GO" id="GO:0036503">
    <property type="term" value="P:ERAD pathway"/>
    <property type="evidence" value="ECO:0007669"/>
    <property type="project" value="TreeGrafter"/>
</dbReference>
<protein>
    <submittedName>
        <fullName evidence="2">Putative jnk1/mapk8-associated membrane protein</fullName>
    </submittedName>
</protein>
<feature type="transmembrane region" description="Helical" evidence="1">
    <location>
        <begin position="208"/>
        <end position="226"/>
    </location>
</feature>
<keyword evidence="1" id="KW-0812">Transmembrane</keyword>
<dbReference type="AlphaFoldDB" id="A0A6M2DWC6"/>
<keyword evidence="1" id="KW-0472">Membrane</keyword>
<name>A0A6M2DWC6_XENCH</name>
<feature type="transmembrane region" description="Helical" evidence="1">
    <location>
        <begin position="143"/>
        <end position="163"/>
    </location>
</feature>
<dbReference type="GO" id="GO:0031625">
    <property type="term" value="F:ubiquitin protein ligase binding"/>
    <property type="evidence" value="ECO:0007669"/>
    <property type="project" value="TreeGrafter"/>
</dbReference>
<reference evidence="2" key="1">
    <citation type="submission" date="2020-03" db="EMBL/GenBank/DDBJ databases">
        <title>Transcriptomic Profiling of the Digestive Tract of the Rat Flea, Xenopsylla cheopis, Following Blood Feeding and Infection with Yersinia pestis.</title>
        <authorList>
            <person name="Bland D.M."/>
            <person name="Martens C.A."/>
            <person name="Virtaneva K."/>
            <person name="Kanakabandi K."/>
            <person name="Long D."/>
            <person name="Rosenke R."/>
            <person name="Saturday G.A."/>
            <person name="Hoyt F.H."/>
            <person name="Bruno D.P."/>
            <person name="Ribeiro J.M.C."/>
            <person name="Hinnebusch J."/>
        </authorList>
    </citation>
    <scope>NUCLEOTIDE SEQUENCE</scope>
</reference>
<dbReference type="EMBL" id="GIIL01006950">
    <property type="protein sequence ID" value="NOV50676.1"/>
    <property type="molecule type" value="Transcribed_RNA"/>
</dbReference>
<dbReference type="GO" id="GO:0006986">
    <property type="term" value="P:response to unfolded protein"/>
    <property type="evidence" value="ECO:0007669"/>
    <property type="project" value="InterPro"/>
</dbReference>
<feature type="transmembrane region" description="Helical" evidence="1">
    <location>
        <begin position="119"/>
        <end position="137"/>
    </location>
</feature>
<proteinExistence type="predicted"/>
<keyword evidence="1" id="KW-1133">Transmembrane helix</keyword>
<dbReference type="GO" id="GO:0016020">
    <property type="term" value="C:membrane"/>
    <property type="evidence" value="ECO:0007669"/>
    <property type="project" value="InterPro"/>
</dbReference>